<dbReference type="EMBL" id="MPDP01000105">
    <property type="protein sequence ID" value="KAK1480735.1"/>
    <property type="molecule type" value="Genomic_DNA"/>
</dbReference>
<evidence type="ECO:0000313" key="2">
    <source>
        <dbReference type="Proteomes" id="UP001239213"/>
    </source>
</evidence>
<dbReference type="Proteomes" id="UP001239213">
    <property type="component" value="Unassembled WGS sequence"/>
</dbReference>
<evidence type="ECO:0000313" key="1">
    <source>
        <dbReference type="EMBL" id="KAK1480735.1"/>
    </source>
</evidence>
<name>A0AAI9VC77_9PEZI</name>
<protein>
    <submittedName>
        <fullName evidence="1">Uncharacterized protein</fullName>
    </submittedName>
</protein>
<accession>A0AAI9VC77</accession>
<comment type="caution">
    <text evidence="1">The sequence shown here is derived from an EMBL/GenBank/DDBJ whole genome shotgun (WGS) entry which is preliminary data.</text>
</comment>
<organism evidence="1 2">
    <name type="scientific">Colletotrichum cuscutae</name>
    <dbReference type="NCBI Taxonomy" id="1209917"/>
    <lineage>
        <taxon>Eukaryota</taxon>
        <taxon>Fungi</taxon>
        <taxon>Dikarya</taxon>
        <taxon>Ascomycota</taxon>
        <taxon>Pezizomycotina</taxon>
        <taxon>Sordariomycetes</taxon>
        <taxon>Hypocreomycetidae</taxon>
        <taxon>Glomerellales</taxon>
        <taxon>Glomerellaceae</taxon>
        <taxon>Colletotrichum</taxon>
        <taxon>Colletotrichum acutatum species complex</taxon>
    </lineage>
</organism>
<gene>
    <name evidence="1" type="ORF">CCUS01_16125</name>
</gene>
<keyword evidence="2" id="KW-1185">Reference proteome</keyword>
<feature type="non-terminal residue" evidence="1">
    <location>
        <position position="1"/>
    </location>
</feature>
<proteinExistence type="predicted"/>
<dbReference type="AlphaFoldDB" id="A0AAI9VC77"/>
<reference evidence="1" key="1">
    <citation type="submission" date="2016-11" db="EMBL/GenBank/DDBJ databases">
        <title>The genome sequence of Colletotrichum cuscutae.</title>
        <authorList>
            <person name="Baroncelli R."/>
        </authorList>
    </citation>
    <scope>NUCLEOTIDE SEQUENCE</scope>
    <source>
        <strain evidence="1">IMI 304802</strain>
    </source>
</reference>
<sequence length="63" mass="7088">SLLSLLLLLLLLLLFLLPLLSLCISRTLCISLCRLSFQMVRGAAVKQRSLLREYDVGRVFPKG</sequence>